<feature type="transmembrane region" description="Helical" evidence="1">
    <location>
        <begin position="439"/>
        <end position="462"/>
    </location>
</feature>
<evidence type="ECO:0000256" key="1">
    <source>
        <dbReference type="SAM" id="Phobius"/>
    </source>
</evidence>
<organism evidence="2 3">
    <name type="scientific">Candidatus Scybalocola faecigallinarum</name>
    <dbReference type="NCBI Taxonomy" id="2840941"/>
    <lineage>
        <taxon>Bacteria</taxon>
        <taxon>Bacillati</taxon>
        <taxon>Bacillota</taxon>
        <taxon>Clostridia</taxon>
        <taxon>Lachnospirales</taxon>
        <taxon>Lachnospiraceae</taxon>
        <taxon>Lachnospiraceae incertae sedis</taxon>
        <taxon>Candidatus Scybalocola (ex Gilroy et al. 2021)</taxon>
    </lineage>
</organism>
<sequence>MIKAFLISFRLRNTYKANGFIYFLRQLPLVKKLIPAKAYKSRGLKRLANVVAWIREFVTAFLWKGIYLLIVFGIVLSMHEGAEASAFLNAFFFLTLAGGFLNTQLFDPTNDKYYAIILMGMNAKDYTVSNYIYFLIKVIVGFLPLTCLFAFLLDLGPLWGVGMMLYVLFVKLVFAAFILWDDVKDSKLGTVSSEEEKRMAVLVWIAAALLCVLGFGLPYTGLVFPVWVYGLILGLLFLMSVPSAIYIFLCRDYQRVCRELLKKAPAFSSQATSQNQLVQTQTLKRIEYTKDDVQTKKQGYAYFNALFFARHRKILVKPARRICVVSVILFAAMAVACRLNRDFYEASNEMLLNMLPFFLFVMYLIHPGRSMTQAMFMNCDHSMLSYRFYRQPRVILSLFVERLKSLTLISLIPAGCIAAEMAALLAITGGTQTPVNYVLIIVTILMMSVFFSVHYMVLYYLLQPYNIQLESRNAAYGIANWLTYLVCYMAMSRRVPTMIFGTAMTGFCILYIVIALILVYRMAPKTFKLR</sequence>
<keyword evidence="1" id="KW-0812">Transmembrane</keyword>
<keyword evidence="1" id="KW-1133">Transmembrane helix</keyword>
<gene>
    <name evidence="2" type="ORF">IAB46_14075</name>
</gene>
<reference evidence="2" key="1">
    <citation type="submission" date="2020-10" db="EMBL/GenBank/DDBJ databases">
        <authorList>
            <person name="Gilroy R."/>
        </authorList>
    </citation>
    <scope>NUCLEOTIDE SEQUENCE</scope>
    <source>
        <strain evidence="2">CHK178-757</strain>
    </source>
</reference>
<dbReference type="AlphaFoldDB" id="A0A9D1F7J4"/>
<feature type="transmembrane region" description="Helical" evidence="1">
    <location>
        <begin position="50"/>
        <end position="78"/>
    </location>
</feature>
<name>A0A9D1F7J4_9FIRM</name>
<feature type="transmembrane region" description="Helical" evidence="1">
    <location>
        <begin position="226"/>
        <end position="249"/>
    </location>
</feature>
<dbReference type="Proteomes" id="UP000823927">
    <property type="component" value="Unassembled WGS sequence"/>
</dbReference>
<keyword evidence="1" id="KW-0472">Membrane</keyword>
<dbReference type="EMBL" id="DVIT01000060">
    <property type="protein sequence ID" value="HIS48651.1"/>
    <property type="molecule type" value="Genomic_DNA"/>
</dbReference>
<feature type="transmembrane region" description="Helical" evidence="1">
    <location>
        <begin position="347"/>
        <end position="365"/>
    </location>
</feature>
<feature type="transmembrane region" description="Helical" evidence="1">
    <location>
        <begin position="322"/>
        <end position="341"/>
    </location>
</feature>
<evidence type="ECO:0000313" key="3">
    <source>
        <dbReference type="Proteomes" id="UP000823927"/>
    </source>
</evidence>
<feature type="transmembrane region" description="Helical" evidence="1">
    <location>
        <begin position="497"/>
        <end position="520"/>
    </location>
</feature>
<comment type="caution">
    <text evidence="2">The sequence shown here is derived from an EMBL/GenBank/DDBJ whole genome shotgun (WGS) entry which is preliminary data.</text>
</comment>
<proteinExistence type="predicted"/>
<feature type="transmembrane region" description="Helical" evidence="1">
    <location>
        <begin position="474"/>
        <end position="491"/>
    </location>
</feature>
<feature type="transmembrane region" description="Helical" evidence="1">
    <location>
        <begin position="406"/>
        <end position="427"/>
    </location>
</feature>
<reference evidence="2" key="2">
    <citation type="journal article" date="2021" name="PeerJ">
        <title>Extensive microbial diversity within the chicken gut microbiome revealed by metagenomics and culture.</title>
        <authorList>
            <person name="Gilroy R."/>
            <person name="Ravi A."/>
            <person name="Getino M."/>
            <person name="Pursley I."/>
            <person name="Horton D.L."/>
            <person name="Alikhan N.F."/>
            <person name="Baker D."/>
            <person name="Gharbi K."/>
            <person name="Hall N."/>
            <person name="Watson M."/>
            <person name="Adriaenssens E.M."/>
            <person name="Foster-Nyarko E."/>
            <person name="Jarju S."/>
            <person name="Secka A."/>
            <person name="Antonio M."/>
            <person name="Oren A."/>
            <person name="Chaudhuri R.R."/>
            <person name="La Ragione R."/>
            <person name="Hildebrand F."/>
            <person name="Pallen M.J."/>
        </authorList>
    </citation>
    <scope>NUCLEOTIDE SEQUENCE</scope>
    <source>
        <strain evidence="2">CHK178-757</strain>
    </source>
</reference>
<protein>
    <submittedName>
        <fullName evidence="2">Uncharacterized protein</fullName>
    </submittedName>
</protein>
<feature type="transmembrane region" description="Helical" evidence="1">
    <location>
        <begin position="84"/>
        <end position="103"/>
    </location>
</feature>
<accession>A0A9D1F7J4</accession>
<feature type="transmembrane region" description="Helical" evidence="1">
    <location>
        <begin position="158"/>
        <end position="180"/>
    </location>
</feature>
<evidence type="ECO:0000313" key="2">
    <source>
        <dbReference type="EMBL" id="HIS48651.1"/>
    </source>
</evidence>
<feature type="transmembrane region" description="Helical" evidence="1">
    <location>
        <begin position="201"/>
        <end position="220"/>
    </location>
</feature>
<feature type="transmembrane region" description="Helical" evidence="1">
    <location>
        <begin position="131"/>
        <end position="152"/>
    </location>
</feature>